<evidence type="ECO:0000256" key="4">
    <source>
        <dbReference type="ARBA" id="ARBA00022747"/>
    </source>
</evidence>
<evidence type="ECO:0000313" key="11">
    <source>
        <dbReference type="Proteomes" id="UP001595530"/>
    </source>
</evidence>
<organism evidence="10 11">
    <name type="scientific">Undibacterium arcticum</name>
    <dbReference type="NCBI Taxonomy" id="1762892"/>
    <lineage>
        <taxon>Bacteria</taxon>
        <taxon>Pseudomonadati</taxon>
        <taxon>Pseudomonadota</taxon>
        <taxon>Betaproteobacteria</taxon>
        <taxon>Burkholderiales</taxon>
        <taxon>Oxalobacteraceae</taxon>
        <taxon>Undibacterium</taxon>
    </lineage>
</organism>
<evidence type="ECO:0000256" key="1">
    <source>
        <dbReference type="ARBA" id="ARBA00022603"/>
    </source>
</evidence>
<evidence type="ECO:0000313" key="10">
    <source>
        <dbReference type="EMBL" id="MFC3110958.1"/>
    </source>
</evidence>
<proteinExistence type="inferred from homology"/>
<dbReference type="CDD" id="cd00315">
    <property type="entry name" value="Cyt_C5_DNA_methylase"/>
    <property type="match status" value="1"/>
</dbReference>
<keyword evidence="11" id="KW-1185">Reference proteome</keyword>
<dbReference type="EMBL" id="JBHRTP010000092">
    <property type="protein sequence ID" value="MFC3110958.1"/>
    <property type="molecule type" value="Genomic_DNA"/>
</dbReference>
<dbReference type="InterPro" id="IPR031303">
    <property type="entry name" value="C5_meth_CS"/>
</dbReference>
<dbReference type="GO" id="GO:0032259">
    <property type="term" value="P:methylation"/>
    <property type="evidence" value="ECO:0007669"/>
    <property type="project" value="UniProtKB-KW"/>
</dbReference>
<dbReference type="PANTHER" id="PTHR10629">
    <property type="entry name" value="CYTOSINE-SPECIFIC METHYLTRANSFERASE"/>
    <property type="match status" value="1"/>
</dbReference>
<dbReference type="SUPFAM" id="SSF53335">
    <property type="entry name" value="S-adenosyl-L-methionine-dependent methyltransferases"/>
    <property type="match status" value="1"/>
</dbReference>
<name>A0ABV7F7A9_9BURK</name>
<keyword evidence="1 6" id="KW-0489">Methyltransferase</keyword>
<dbReference type="Gene3D" id="1.10.260.140">
    <property type="match status" value="1"/>
</dbReference>
<dbReference type="RefSeq" id="WP_390333179.1">
    <property type="nucleotide sequence ID" value="NZ_JBHRTP010000092.1"/>
</dbReference>
<gene>
    <name evidence="10" type="primary">dcm</name>
    <name evidence="10" type="ORF">ACFOFO_23900</name>
</gene>
<dbReference type="Pfam" id="PF18284">
    <property type="entry name" value="DNA_meth_N"/>
    <property type="match status" value="1"/>
</dbReference>
<reference evidence="11" key="1">
    <citation type="journal article" date="2019" name="Int. J. Syst. Evol. Microbiol.">
        <title>The Global Catalogue of Microorganisms (GCM) 10K type strain sequencing project: providing services to taxonomists for standard genome sequencing and annotation.</title>
        <authorList>
            <consortium name="The Broad Institute Genomics Platform"/>
            <consortium name="The Broad Institute Genome Sequencing Center for Infectious Disease"/>
            <person name="Wu L."/>
            <person name="Ma J."/>
        </authorList>
    </citation>
    <scope>NUCLEOTIDE SEQUENCE [LARGE SCALE GENOMIC DNA]</scope>
    <source>
        <strain evidence="11">KCTC 42986</strain>
    </source>
</reference>
<dbReference type="InterPro" id="IPR040743">
    <property type="entry name" value="DNA_meth_N"/>
</dbReference>
<keyword evidence="3 6" id="KW-0949">S-adenosyl-L-methionine</keyword>
<comment type="similarity">
    <text evidence="6 7">Belongs to the class I-like SAM-binding methyltransferase superfamily. C5-methyltransferase family.</text>
</comment>
<protein>
    <recommendedName>
        <fullName evidence="8">Cytosine-specific methyltransferase</fullName>
        <ecNumber evidence="8">2.1.1.37</ecNumber>
    </recommendedName>
</protein>
<accession>A0ABV7F7A9</accession>
<keyword evidence="2 6" id="KW-0808">Transferase</keyword>
<dbReference type="InterPro" id="IPR001525">
    <property type="entry name" value="C5_MeTfrase"/>
</dbReference>
<dbReference type="PROSITE" id="PS00095">
    <property type="entry name" value="C5_MTASE_2"/>
    <property type="match status" value="1"/>
</dbReference>
<dbReference type="Proteomes" id="UP001595530">
    <property type="component" value="Unassembled WGS sequence"/>
</dbReference>
<dbReference type="PROSITE" id="PS51679">
    <property type="entry name" value="SAM_MT_C5"/>
    <property type="match status" value="1"/>
</dbReference>
<keyword evidence="4" id="KW-0680">Restriction system</keyword>
<comment type="caution">
    <text evidence="10">The sequence shown here is derived from an EMBL/GenBank/DDBJ whole genome shotgun (WGS) entry which is preliminary data.</text>
</comment>
<evidence type="ECO:0000256" key="5">
    <source>
        <dbReference type="ARBA" id="ARBA00047422"/>
    </source>
</evidence>
<feature type="active site" evidence="6">
    <location>
        <position position="165"/>
    </location>
</feature>
<dbReference type="InterPro" id="IPR029063">
    <property type="entry name" value="SAM-dependent_MTases_sf"/>
</dbReference>
<dbReference type="EC" id="2.1.1.37" evidence="8"/>
<dbReference type="InterPro" id="IPR018117">
    <property type="entry name" value="C5_DNA_meth_AS"/>
</dbReference>
<evidence type="ECO:0000259" key="9">
    <source>
        <dbReference type="Pfam" id="PF18284"/>
    </source>
</evidence>
<dbReference type="NCBIfam" id="NF007772">
    <property type="entry name" value="PRK10458.1"/>
    <property type="match status" value="1"/>
</dbReference>
<dbReference type="NCBIfam" id="TIGR00675">
    <property type="entry name" value="dcm"/>
    <property type="match status" value="1"/>
</dbReference>
<evidence type="ECO:0000256" key="8">
    <source>
        <dbReference type="RuleBase" id="RU000417"/>
    </source>
</evidence>
<dbReference type="GO" id="GO:0003886">
    <property type="term" value="F:DNA (cytosine-5-)-methyltransferase activity"/>
    <property type="evidence" value="ECO:0007669"/>
    <property type="project" value="UniProtKB-EC"/>
</dbReference>
<dbReference type="Pfam" id="PF00145">
    <property type="entry name" value="DNA_methylase"/>
    <property type="match status" value="1"/>
</dbReference>
<evidence type="ECO:0000256" key="2">
    <source>
        <dbReference type="ARBA" id="ARBA00022679"/>
    </source>
</evidence>
<feature type="domain" description="DNA methylase N-terminal" evidence="9">
    <location>
        <begin position="9"/>
        <end position="64"/>
    </location>
</feature>
<dbReference type="Gene3D" id="3.40.50.150">
    <property type="entry name" value="Vaccinia Virus protein VP39"/>
    <property type="match status" value="1"/>
</dbReference>
<comment type="catalytic activity">
    <reaction evidence="5 8">
        <text>a 2'-deoxycytidine in DNA + S-adenosyl-L-methionine = a 5-methyl-2'-deoxycytidine in DNA + S-adenosyl-L-homocysteine + H(+)</text>
        <dbReference type="Rhea" id="RHEA:13681"/>
        <dbReference type="Rhea" id="RHEA-COMP:11369"/>
        <dbReference type="Rhea" id="RHEA-COMP:11370"/>
        <dbReference type="ChEBI" id="CHEBI:15378"/>
        <dbReference type="ChEBI" id="CHEBI:57856"/>
        <dbReference type="ChEBI" id="CHEBI:59789"/>
        <dbReference type="ChEBI" id="CHEBI:85452"/>
        <dbReference type="ChEBI" id="CHEBI:85454"/>
        <dbReference type="EC" id="2.1.1.37"/>
    </reaction>
</comment>
<evidence type="ECO:0000256" key="6">
    <source>
        <dbReference type="PROSITE-ProRule" id="PRU01016"/>
    </source>
</evidence>
<dbReference type="PRINTS" id="PR00105">
    <property type="entry name" value="C5METTRFRASE"/>
</dbReference>
<dbReference type="InterPro" id="IPR050390">
    <property type="entry name" value="C5-Methyltransferase"/>
</dbReference>
<dbReference type="PROSITE" id="PS00094">
    <property type="entry name" value="C5_MTASE_1"/>
    <property type="match status" value="1"/>
</dbReference>
<dbReference type="Gene3D" id="3.90.120.30">
    <property type="match status" value="1"/>
</dbReference>
<evidence type="ECO:0000256" key="7">
    <source>
        <dbReference type="RuleBase" id="RU000416"/>
    </source>
</evidence>
<dbReference type="PANTHER" id="PTHR10629:SF52">
    <property type="entry name" value="DNA (CYTOSINE-5)-METHYLTRANSFERASE 1"/>
    <property type="match status" value="1"/>
</dbReference>
<evidence type="ECO:0000256" key="3">
    <source>
        <dbReference type="ARBA" id="ARBA00022691"/>
    </source>
</evidence>
<sequence>MQAHDEDLKLLKKVLEIYDQKFIATYLHEKFDKSPTRETINRWLNGKGNPEFSHAEYLHLECLLPQRPGNSAHEFDFVDLFAGIGGIRRGFEDIGGRCVFTSEWNTYAVRTYKANYYCDPDNHTFNEDIRSVTLSGQPDISENDAYRHIDNIIPDHDVLLAGFPCQPFSIAGVSKKNSLGRKHGFECETQGTLFYDVARIIAAKQPPMFLLENVKNLKSHDKGKTFKVILDALQELGYWVADVDSAGPDDPKIIDGQHFVPQHRERIVLVGFRKDLNIHNGFSLKEITKLYPKKKLFLGDILDSKVDDKYILTPKLWEYLFNYSIKHKAKGNGFGYGLVKATDVTRTLSARYYKDGSEILVDRGFDPKKDFSHKLNLKNRPRRLTPKECARLMGYDGPGESKFRIPVSDMQAYKQFGNSVVVPVFSAVAKLMKPKILEAKKVMKRKAKLAA</sequence>